<organism evidence="1 2">
    <name type="scientific">Parasponia andersonii</name>
    <name type="common">Sponia andersonii</name>
    <dbReference type="NCBI Taxonomy" id="3476"/>
    <lineage>
        <taxon>Eukaryota</taxon>
        <taxon>Viridiplantae</taxon>
        <taxon>Streptophyta</taxon>
        <taxon>Embryophyta</taxon>
        <taxon>Tracheophyta</taxon>
        <taxon>Spermatophyta</taxon>
        <taxon>Magnoliopsida</taxon>
        <taxon>eudicotyledons</taxon>
        <taxon>Gunneridae</taxon>
        <taxon>Pentapetalae</taxon>
        <taxon>rosids</taxon>
        <taxon>fabids</taxon>
        <taxon>Rosales</taxon>
        <taxon>Cannabaceae</taxon>
        <taxon>Parasponia</taxon>
    </lineage>
</organism>
<name>A0A2P5DEZ2_PARAD</name>
<comment type="caution">
    <text evidence="1">The sequence shown here is derived from an EMBL/GenBank/DDBJ whole genome shotgun (WGS) entry which is preliminary data.</text>
</comment>
<dbReference type="Proteomes" id="UP000237105">
    <property type="component" value="Unassembled WGS sequence"/>
</dbReference>
<sequence>MELATFSTPACAVRSVAEWRAHPARHAQLCLGGAPAFRRRCTTFATFGHSPGSHRTRSWVPSRPPWSDMATFSGPRSMPFSVMFPAFLGHLPRLVPRRSMTLQPCSRSLGLVSTFLGHLSERPPQRLDVSHACLCVLIVCARPVSAAHMFCCARYAAHAALMKLVVGRTHVSHSHVCLSVPPTQCVRSTHLPCMPAMHFLAANKSRHAFSPKAWLCVDLCQLAHRPSPSLRESYKPTPTG</sequence>
<dbReference type="EMBL" id="JXTB01000042">
    <property type="protein sequence ID" value="PON71886.1"/>
    <property type="molecule type" value="Genomic_DNA"/>
</dbReference>
<reference evidence="2" key="1">
    <citation type="submission" date="2016-06" db="EMBL/GenBank/DDBJ databases">
        <title>Parallel loss of symbiosis genes in relatives of nitrogen-fixing non-legume Parasponia.</title>
        <authorList>
            <person name="Van Velzen R."/>
            <person name="Holmer R."/>
            <person name="Bu F."/>
            <person name="Rutten L."/>
            <person name="Van Zeijl A."/>
            <person name="Liu W."/>
            <person name="Santuari L."/>
            <person name="Cao Q."/>
            <person name="Sharma T."/>
            <person name="Shen D."/>
            <person name="Roswanjaya Y."/>
            <person name="Wardhani T."/>
            <person name="Kalhor M.S."/>
            <person name="Jansen J."/>
            <person name="Van den Hoogen J."/>
            <person name="Gungor B."/>
            <person name="Hartog M."/>
            <person name="Hontelez J."/>
            <person name="Verver J."/>
            <person name="Yang W.-C."/>
            <person name="Schijlen E."/>
            <person name="Repin R."/>
            <person name="Schilthuizen M."/>
            <person name="Schranz E."/>
            <person name="Heidstra R."/>
            <person name="Miyata K."/>
            <person name="Fedorova E."/>
            <person name="Kohlen W."/>
            <person name="Bisseling T."/>
            <person name="Smit S."/>
            <person name="Geurts R."/>
        </authorList>
    </citation>
    <scope>NUCLEOTIDE SEQUENCE [LARGE SCALE GENOMIC DNA]</scope>
    <source>
        <strain evidence="2">cv. WU1-14</strain>
    </source>
</reference>
<accession>A0A2P5DEZ2</accession>
<evidence type="ECO:0000313" key="1">
    <source>
        <dbReference type="EMBL" id="PON71886.1"/>
    </source>
</evidence>
<proteinExistence type="predicted"/>
<dbReference type="AlphaFoldDB" id="A0A2P5DEZ2"/>
<protein>
    <submittedName>
        <fullName evidence="1">Uncharacterized protein</fullName>
    </submittedName>
</protein>
<gene>
    <name evidence="1" type="ORF">PanWU01x14_070730</name>
</gene>
<evidence type="ECO:0000313" key="2">
    <source>
        <dbReference type="Proteomes" id="UP000237105"/>
    </source>
</evidence>
<keyword evidence="2" id="KW-1185">Reference proteome</keyword>